<name>A0A2N5JD08_9BIFI</name>
<protein>
    <submittedName>
        <fullName evidence="7">Integrase</fullName>
    </submittedName>
</protein>
<proteinExistence type="inferred from homology"/>
<dbReference type="OrthoDB" id="1822491at2"/>
<keyword evidence="2" id="KW-0229">DNA integration</keyword>
<sequence length="499" mass="56006">MGRPRKRQRRRFGRLRTITKHGHEYIEASYLTPLWAFSQWPNLPKRQYKVVQPEYETEAVAWLTEAEKAITLGAWTPPQLERARERREAVTFRDYAEQWVRNRRKANGDPIRETSKQKHREALRLYLYPAFGDKRLTDITAKDVQAWWDAFTPERANEEGVSLEARRRAVYATLRAIMASAAREPVDDDGNTLIKATPCTIRTSQGETRHKVVIAEIDQLQALYEAMPAWIRLTAYLAGYMGLREGECLGLQRQDIDLDTMTLHVRRAAKTEEYEDGTKKNVLGPPKSRSSVRDLTIPECVVQPLREHMEHVGNEPDALLFPAPRSGGVCAGQTLRNAFNRVVNDTPALAGMRFHDLRDTALTRLAAMGATNGELMRQAGHQTIAVASKYQHRVESHYDTVISNLDNAVTAASATNDKTTPEPAQDGDMSTQTIPDARPNDRQPDADNELAALAGVLAAMPLSERVTVLRSLPIDRRVAVVGALPATVKGETLAELFKT</sequence>
<dbReference type="InterPro" id="IPR004107">
    <property type="entry name" value="Integrase_SAM-like_N"/>
</dbReference>
<evidence type="ECO:0000256" key="1">
    <source>
        <dbReference type="ARBA" id="ARBA00008857"/>
    </source>
</evidence>
<dbReference type="SUPFAM" id="SSF56349">
    <property type="entry name" value="DNA breaking-rejoining enzymes"/>
    <property type="match status" value="1"/>
</dbReference>
<keyword evidence="3" id="KW-0238">DNA-binding</keyword>
<evidence type="ECO:0000256" key="3">
    <source>
        <dbReference type="ARBA" id="ARBA00023125"/>
    </source>
</evidence>
<dbReference type="GO" id="GO:0006310">
    <property type="term" value="P:DNA recombination"/>
    <property type="evidence" value="ECO:0007669"/>
    <property type="project" value="UniProtKB-KW"/>
</dbReference>
<feature type="domain" description="Tyr recombinase" evidence="6">
    <location>
        <begin position="210"/>
        <end position="403"/>
    </location>
</feature>
<feature type="region of interest" description="Disordered" evidence="5">
    <location>
        <begin position="414"/>
        <end position="445"/>
    </location>
</feature>
<dbReference type="Proteomes" id="UP000235050">
    <property type="component" value="Unassembled WGS sequence"/>
</dbReference>
<dbReference type="EMBL" id="NMWU01000002">
    <property type="protein sequence ID" value="PLS32102.1"/>
    <property type="molecule type" value="Genomic_DNA"/>
</dbReference>
<dbReference type="InterPro" id="IPR002104">
    <property type="entry name" value="Integrase_catalytic"/>
</dbReference>
<evidence type="ECO:0000256" key="5">
    <source>
        <dbReference type="SAM" id="MobiDB-lite"/>
    </source>
</evidence>
<dbReference type="InterPro" id="IPR010998">
    <property type="entry name" value="Integrase_recombinase_N"/>
</dbReference>
<evidence type="ECO:0000259" key="6">
    <source>
        <dbReference type="PROSITE" id="PS51898"/>
    </source>
</evidence>
<dbReference type="InterPro" id="IPR050808">
    <property type="entry name" value="Phage_Integrase"/>
</dbReference>
<evidence type="ECO:0000313" key="8">
    <source>
        <dbReference type="Proteomes" id="UP000235050"/>
    </source>
</evidence>
<dbReference type="PROSITE" id="PS51898">
    <property type="entry name" value="TYR_RECOMBINASE"/>
    <property type="match status" value="1"/>
</dbReference>
<gene>
    <name evidence="7" type="ORF">Uis1B_0195</name>
</gene>
<keyword evidence="8" id="KW-1185">Reference proteome</keyword>
<dbReference type="InterPro" id="IPR013762">
    <property type="entry name" value="Integrase-like_cat_sf"/>
</dbReference>
<reference evidence="7 8" key="1">
    <citation type="submission" date="2017-07" db="EMBL/GenBank/DDBJ databases">
        <title>Bifidobacterium novel species.</title>
        <authorList>
            <person name="Lugli G.A."/>
            <person name="Milani C."/>
            <person name="Duranti S."/>
            <person name="Mangifesta M."/>
        </authorList>
    </citation>
    <scope>NUCLEOTIDE SEQUENCE [LARGE SCALE GENOMIC DNA]</scope>
    <source>
        <strain evidence="8">Uis1B</strain>
    </source>
</reference>
<dbReference type="CDD" id="cd01189">
    <property type="entry name" value="INT_ICEBs1_C_like"/>
    <property type="match status" value="1"/>
</dbReference>
<keyword evidence="4" id="KW-0233">DNA recombination</keyword>
<dbReference type="Pfam" id="PF14659">
    <property type="entry name" value="Phage_int_SAM_3"/>
    <property type="match status" value="1"/>
</dbReference>
<comment type="caution">
    <text evidence="7">The sequence shown here is derived from an EMBL/GenBank/DDBJ whole genome shotgun (WGS) entry which is preliminary data.</text>
</comment>
<dbReference type="GO" id="GO:0015074">
    <property type="term" value="P:DNA integration"/>
    <property type="evidence" value="ECO:0007669"/>
    <property type="project" value="UniProtKB-KW"/>
</dbReference>
<comment type="similarity">
    <text evidence="1">Belongs to the 'phage' integrase family.</text>
</comment>
<dbReference type="PANTHER" id="PTHR30629">
    <property type="entry name" value="PROPHAGE INTEGRASE"/>
    <property type="match status" value="1"/>
</dbReference>
<dbReference type="Gene3D" id="1.10.443.10">
    <property type="entry name" value="Intergrase catalytic core"/>
    <property type="match status" value="1"/>
</dbReference>
<dbReference type="PANTHER" id="PTHR30629:SF2">
    <property type="entry name" value="PROPHAGE INTEGRASE INTS-RELATED"/>
    <property type="match status" value="1"/>
</dbReference>
<evidence type="ECO:0000313" key="7">
    <source>
        <dbReference type="EMBL" id="PLS32102.1"/>
    </source>
</evidence>
<evidence type="ECO:0000256" key="4">
    <source>
        <dbReference type="ARBA" id="ARBA00023172"/>
    </source>
</evidence>
<dbReference type="RefSeq" id="WP_101614681.1">
    <property type="nucleotide sequence ID" value="NZ_NMWU01000002.1"/>
</dbReference>
<dbReference type="Gene3D" id="1.10.150.130">
    <property type="match status" value="1"/>
</dbReference>
<accession>A0A2N5JD08</accession>
<dbReference type="Pfam" id="PF00589">
    <property type="entry name" value="Phage_integrase"/>
    <property type="match status" value="1"/>
</dbReference>
<dbReference type="InterPro" id="IPR011010">
    <property type="entry name" value="DNA_brk_join_enz"/>
</dbReference>
<dbReference type="AlphaFoldDB" id="A0A2N5JD08"/>
<dbReference type="GO" id="GO:0003677">
    <property type="term" value="F:DNA binding"/>
    <property type="evidence" value="ECO:0007669"/>
    <property type="project" value="UniProtKB-KW"/>
</dbReference>
<organism evidence="7 8">
    <name type="scientific">Bifidobacterium margollesii</name>
    <dbReference type="NCBI Taxonomy" id="2020964"/>
    <lineage>
        <taxon>Bacteria</taxon>
        <taxon>Bacillati</taxon>
        <taxon>Actinomycetota</taxon>
        <taxon>Actinomycetes</taxon>
        <taxon>Bifidobacteriales</taxon>
        <taxon>Bifidobacteriaceae</taxon>
        <taxon>Bifidobacterium</taxon>
    </lineage>
</organism>
<evidence type="ECO:0000256" key="2">
    <source>
        <dbReference type="ARBA" id="ARBA00022908"/>
    </source>
</evidence>